<feature type="chain" id="PRO_5023535609" description="Aspartate 1-decarboxylase alpha chain" evidence="9 13">
    <location>
        <begin position="25"/>
        <end position="122"/>
    </location>
</feature>
<dbReference type="GO" id="GO:0005829">
    <property type="term" value="C:cytosol"/>
    <property type="evidence" value="ECO:0007669"/>
    <property type="project" value="TreeGrafter"/>
</dbReference>
<comment type="function">
    <text evidence="9">Catalyzes the pyruvoyl-dependent decarboxylation of aspartate to produce beta-alanine.</text>
</comment>
<comment type="PTM">
    <text evidence="9 12">Is synthesized initially as an inactive proenzyme, which is activated by self-cleavage at a specific serine bond to produce a beta-subunit with a hydroxyl group at its C-terminus and an alpha-subunit with a pyruvoyl group at its N-terminus.</text>
</comment>
<dbReference type="GO" id="GO:0006523">
    <property type="term" value="P:alanine biosynthetic process"/>
    <property type="evidence" value="ECO:0007669"/>
    <property type="project" value="InterPro"/>
</dbReference>
<feature type="chain" id="PRO_5023535607" description="Aspartate 1-decarboxylase beta chain" evidence="9 13">
    <location>
        <begin position="1"/>
        <end position="24"/>
    </location>
</feature>
<evidence type="ECO:0000313" key="14">
    <source>
        <dbReference type="EMBL" id="QDT65570.1"/>
    </source>
</evidence>
<reference evidence="14 15" key="1">
    <citation type="submission" date="2019-02" db="EMBL/GenBank/DDBJ databases">
        <title>Deep-cultivation of Planctomycetes and their phenomic and genomic characterization uncovers novel biology.</title>
        <authorList>
            <person name="Wiegand S."/>
            <person name="Jogler M."/>
            <person name="Boedeker C."/>
            <person name="Pinto D."/>
            <person name="Vollmers J."/>
            <person name="Rivas-Marin E."/>
            <person name="Kohn T."/>
            <person name="Peeters S.H."/>
            <person name="Heuer A."/>
            <person name="Rast P."/>
            <person name="Oberbeckmann S."/>
            <person name="Bunk B."/>
            <person name="Jeske O."/>
            <person name="Meyerdierks A."/>
            <person name="Storesund J.E."/>
            <person name="Kallscheuer N."/>
            <person name="Luecker S."/>
            <person name="Lage O.M."/>
            <person name="Pohl T."/>
            <person name="Merkel B.J."/>
            <person name="Hornburger P."/>
            <person name="Mueller R.-W."/>
            <person name="Bruemmer F."/>
            <person name="Labrenz M."/>
            <person name="Spormann A.M."/>
            <person name="Op den Camp H."/>
            <person name="Overmann J."/>
            <person name="Amann R."/>
            <person name="Jetten M.S.M."/>
            <person name="Mascher T."/>
            <person name="Medema M.H."/>
            <person name="Devos D.P."/>
            <person name="Kaster A.-K."/>
            <person name="Ovreas L."/>
            <person name="Rohde M."/>
            <person name="Galperin M.Y."/>
            <person name="Jogler C."/>
        </authorList>
    </citation>
    <scope>NUCLEOTIDE SEQUENCE [LARGE SCALE GENOMIC DNA]</scope>
    <source>
        <strain evidence="14 15">V22</strain>
    </source>
</reference>
<dbReference type="AlphaFoldDB" id="A0A517TB32"/>
<evidence type="ECO:0000313" key="15">
    <source>
        <dbReference type="Proteomes" id="UP000319976"/>
    </source>
</evidence>
<evidence type="ECO:0000256" key="11">
    <source>
        <dbReference type="PIRSR" id="PIRSR006246-2"/>
    </source>
</evidence>
<keyword evidence="2 9" id="KW-0566">Pantothenate biosynthesis</keyword>
<dbReference type="Gene3D" id="2.40.40.20">
    <property type="match status" value="1"/>
</dbReference>
<dbReference type="NCBIfam" id="TIGR00223">
    <property type="entry name" value="panD"/>
    <property type="match status" value="1"/>
</dbReference>
<evidence type="ECO:0000256" key="9">
    <source>
        <dbReference type="HAMAP-Rule" id="MF_00446"/>
    </source>
</evidence>
<dbReference type="OrthoDB" id="9803983at2"/>
<keyword evidence="15" id="KW-1185">Reference proteome</keyword>
<dbReference type="PANTHER" id="PTHR21012:SF0">
    <property type="entry name" value="ASPARTATE 1-DECARBOXYLASE"/>
    <property type="match status" value="1"/>
</dbReference>
<feature type="binding site" evidence="9 11">
    <location>
        <position position="57"/>
    </location>
    <ligand>
        <name>substrate</name>
    </ligand>
</feature>
<dbReference type="RefSeq" id="WP_145263714.1">
    <property type="nucleotide sequence ID" value="NZ_CP036316.1"/>
</dbReference>
<dbReference type="Pfam" id="PF02261">
    <property type="entry name" value="Asp_decarbox"/>
    <property type="match status" value="1"/>
</dbReference>
<evidence type="ECO:0000256" key="13">
    <source>
        <dbReference type="PIRSR" id="PIRSR006246-5"/>
    </source>
</evidence>
<comment type="subcellular location">
    <subcellularLocation>
        <location evidence="9">Cytoplasm</location>
    </subcellularLocation>
</comment>
<dbReference type="PIRSF" id="PIRSF006246">
    <property type="entry name" value="Asp_decarbox"/>
    <property type="match status" value="1"/>
</dbReference>
<dbReference type="GO" id="GO:0004068">
    <property type="term" value="F:aspartate 1-decarboxylase activity"/>
    <property type="evidence" value="ECO:0007669"/>
    <property type="project" value="UniProtKB-UniRule"/>
</dbReference>
<sequence>MRRTLLKSKIHRATVTEANLEYVGSVTIDSELMSAADILEHERVEIYNITNGQRLATYAIEGPTGSGVICINGAAAHLASEGDLVIIASYAEYDEAELSGHEPIVVHVDEHNAISEPVLSDK</sequence>
<comment type="cofactor">
    <cofactor evidence="9 10">
        <name>pyruvate</name>
        <dbReference type="ChEBI" id="CHEBI:15361"/>
    </cofactor>
    <text evidence="9 10">Binds 1 pyruvoyl group covalently per subunit.</text>
</comment>
<dbReference type="UniPathway" id="UPA00028">
    <property type="reaction ID" value="UER00002"/>
</dbReference>
<evidence type="ECO:0000256" key="8">
    <source>
        <dbReference type="ARBA" id="ARBA00023317"/>
    </source>
</evidence>
<dbReference type="KEGG" id="chya:V22_28250"/>
<evidence type="ECO:0000256" key="2">
    <source>
        <dbReference type="ARBA" id="ARBA00022655"/>
    </source>
</evidence>
<dbReference type="CDD" id="cd06919">
    <property type="entry name" value="Asp_decarbox"/>
    <property type="match status" value="1"/>
</dbReference>
<keyword evidence="1 9" id="KW-0963">Cytoplasm</keyword>
<name>A0A517TB32_9PLAN</name>
<proteinExistence type="inferred from homology"/>
<keyword evidence="8 9" id="KW-0670">Pyruvate</keyword>
<keyword evidence="6 9" id="KW-0456">Lyase</keyword>
<accession>A0A517TB32</accession>
<keyword evidence="4 9" id="KW-0068">Autocatalytic cleavage</keyword>
<keyword evidence="3 9" id="KW-0210">Decarboxylase</keyword>
<dbReference type="GO" id="GO:0015940">
    <property type="term" value="P:pantothenate biosynthetic process"/>
    <property type="evidence" value="ECO:0007669"/>
    <property type="project" value="UniProtKB-UniRule"/>
</dbReference>
<evidence type="ECO:0000256" key="10">
    <source>
        <dbReference type="PIRSR" id="PIRSR006246-1"/>
    </source>
</evidence>
<comment type="pathway">
    <text evidence="9">Cofactor biosynthesis; (R)-pantothenate biosynthesis; beta-alanine from L-aspartate: step 1/1.</text>
</comment>
<dbReference type="EMBL" id="CP036316">
    <property type="protein sequence ID" value="QDT65570.1"/>
    <property type="molecule type" value="Genomic_DNA"/>
</dbReference>
<gene>
    <name evidence="9 14" type="primary">panD</name>
    <name evidence="14" type="ORF">V22_28250</name>
</gene>
<evidence type="ECO:0000256" key="4">
    <source>
        <dbReference type="ARBA" id="ARBA00022813"/>
    </source>
</evidence>
<feature type="modified residue" description="Pyruvic acid (Ser)" evidence="9 12">
    <location>
        <position position="25"/>
    </location>
</feature>
<dbReference type="HAMAP" id="MF_00446">
    <property type="entry name" value="PanD"/>
    <property type="match status" value="1"/>
</dbReference>
<organism evidence="14 15">
    <name type="scientific">Calycomorphotria hydatis</name>
    <dbReference type="NCBI Taxonomy" id="2528027"/>
    <lineage>
        <taxon>Bacteria</taxon>
        <taxon>Pseudomonadati</taxon>
        <taxon>Planctomycetota</taxon>
        <taxon>Planctomycetia</taxon>
        <taxon>Planctomycetales</taxon>
        <taxon>Planctomycetaceae</taxon>
        <taxon>Calycomorphotria</taxon>
    </lineage>
</organism>
<dbReference type="Proteomes" id="UP000319976">
    <property type="component" value="Chromosome"/>
</dbReference>
<evidence type="ECO:0000256" key="5">
    <source>
        <dbReference type="ARBA" id="ARBA00023145"/>
    </source>
</evidence>
<evidence type="ECO:0000256" key="1">
    <source>
        <dbReference type="ARBA" id="ARBA00022490"/>
    </source>
</evidence>
<evidence type="ECO:0000256" key="12">
    <source>
        <dbReference type="PIRSR" id="PIRSR006246-3"/>
    </source>
</evidence>
<comment type="subunit">
    <text evidence="9">Heterooctamer of four alpha and four beta subunits.</text>
</comment>
<comment type="similarity">
    <text evidence="9">Belongs to the PanD family.</text>
</comment>
<dbReference type="EC" id="4.1.1.11" evidence="9"/>
<evidence type="ECO:0000256" key="3">
    <source>
        <dbReference type="ARBA" id="ARBA00022793"/>
    </source>
</evidence>
<feature type="active site" description="Schiff-base intermediate with substrate; via pyruvic acid" evidence="9 10">
    <location>
        <position position="25"/>
    </location>
</feature>
<dbReference type="PANTHER" id="PTHR21012">
    <property type="entry name" value="ASPARTATE 1-DECARBOXYLASE"/>
    <property type="match status" value="1"/>
</dbReference>
<dbReference type="InterPro" id="IPR003190">
    <property type="entry name" value="Asp_decarbox"/>
</dbReference>
<keyword evidence="5 9" id="KW-0865">Zymogen</keyword>
<protein>
    <recommendedName>
        <fullName evidence="9">Aspartate 1-decarboxylase</fullName>
        <ecNumber evidence="9">4.1.1.11</ecNumber>
    </recommendedName>
    <alternativeName>
        <fullName evidence="9">Aspartate alpha-decarboxylase</fullName>
    </alternativeName>
    <component>
        <recommendedName>
            <fullName evidence="9">Aspartate 1-decarboxylase beta chain</fullName>
        </recommendedName>
    </component>
    <component>
        <recommendedName>
            <fullName evidence="9">Aspartate 1-decarboxylase alpha chain</fullName>
        </recommendedName>
    </component>
</protein>
<dbReference type="InterPro" id="IPR009010">
    <property type="entry name" value="Asp_de-COase-like_dom_sf"/>
</dbReference>
<feature type="binding site" evidence="9 11">
    <location>
        <begin position="73"/>
        <end position="75"/>
    </location>
    <ligand>
        <name>substrate</name>
    </ligand>
</feature>
<keyword evidence="7 9" id="KW-0704">Schiff base</keyword>
<evidence type="ECO:0000256" key="6">
    <source>
        <dbReference type="ARBA" id="ARBA00023239"/>
    </source>
</evidence>
<evidence type="ECO:0000256" key="7">
    <source>
        <dbReference type="ARBA" id="ARBA00023270"/>
    </source>
</evidence>
<dbReference type="SUPFAM" id="SSF50692">
    <property type="entry name" value="ADC-like"/>
    <property type="match status" value="1"/>
</dbReference>
<feature type="active site" description="Proton donor" evidence="9 10">
    <location>
        <position position="58"/>
    </location>
</feature>
<comment type="catalytic activity">
    <reaction evidence="9">
        <text>L-aspartate + H(+) = beta-alanine + CO2</text>
        <dbReference type="Rhea" id="RHEA:19497"/>
        <dbReference type="ChEBI" id="CHEBI:15378"/>
        <dbReference type="ChEBI" id="CHEBI:16526"/>
        <dbReference type="ChEBI" id="CHEBI:29991"/>
        <dbReference type="ChEBI" id="CHEBI:57966"/>
        <dbReference type="EC" id="4.1.1.11"/>
    </reaction>
</comment>